<dbReference type="Pfam" id="PF00224">
    <property type="entry name" value="PK"/>
    <property type="match status" value="1"/>
</dbReference>
<dbReference type="InterPro" id="IPR015813">
    <property type="entry name" value="Pyrv/PenolPyrv_kinase-like_dom"/>
</dbReference>
<evidence type="ECO:0000256" key="1">
    <source>
        <dbReference type="ARBA" id="ARBA00004997"/>
    </source>
</evidence>
<dbReference type="EC" id="2.7.1.40" evidence="3 12"/>
<dbReference type="SUPFAM" id="SSF51621">
    <property type="entry name" value="Phosphoenolpyruvate/pyruvate domain"/>
    <property type="match status" value="1"/>
</dbReference>
<keyword evidence="9 13" id="KW-0460">Magnesium</keyword>
<evidence type="ECO:0000256" key="12">
    <source>
        <dbReference type="NCBIfam" id="TIGR01064"/>
    </source>
</evidence>
<dbReference type="GO" id="GO:0030955">
    <property type="term" value="F:potassium ion binding"/>
    <property type="evidence" value="ECO:0007669"/>
    <property type="project" value="UniProtKB-UniRule"/>
</dbReference>
<evidence type="ECO:0000256" key="7">
    <source>
        <dbReference type="ARBA" id="ARBA00022777"/>
    </source>
</evidence>
<dbReference type="GO" id="GO:0016301">
    <property type="term" value="F:kinase activity"/>
    <property type="evidence" value="ECO:0007669"/>
    <property type="project" value="UniProtKB-KW"/>
</dbReference>
<comment type="similarity">
    <text evidence="2 13">Belongs to the pyruvate kinase family.</text>
</comment>
<dbReference type="AlphaFoldDB" id="A0A0G4B528"/>
<evidence type="ECO:0000259" key="14">
    <source>
        <dbReference type="Pfam" id="PF00224"/>
    </source>
</evidence>
<dbReference type="GO" id="GO:0005524">
    <property type="term" value="F:ATP binding"/>
    <property type="evidence" value="ECO:0007669"/>
    <property type="project" value="UniProtKB-KW"/>
</dbReference>
<comment type="pathway">
    <text evidence="1 13">Carbohydrate degradation; glycolysis; pyruvate from D-glyceraldehyde 3-phosphate: step 5/5.</text>
</comment>
<evidence type="ECO:0000256" key="9">
    <source>
        <dbReference type="ARBA" id="ARBA00022842"/>
    </source>
</evidence>
<dbReference type="GO" id="GO:0004743">
    <property type="term" value="F:pyruvate kinase activity"/>
    <property type="evidence" value="ECO:0007669"/>
    <property type="project" value="UniProtKB-UniRule"/>
</dbReference>
<evidence type="ECO:0000256" key="6">
    <source>
        <dbReference type="ARBA" id="ARBA00022741"/>
    </source>
</evidence>
<dbReference type="PRINTS" id="PR01050">
    <property type="entry name" value="PYRUVTKNASE"/>
</dbReference>
<dbReference type="InterPro" id="IPR015806">
    <property type="entry name" value="Pyrv_Knase_insert_dom_sf"/>
</dbReference>
<keyword evidence="10 13" id="KW-0324">Glycolysis</keyword>
<organism evidence="15 16">
    <name type="scientific">Berkelbacteria bacterium GW2011_GWE1_39_12</name>
    <dbReference type="NCBI Taxonomy" id="1618337"/>
    <lineage>
        <taxon>Bacteria</taxon>
        <taxon>Candidatus Berkelbacteria</taxon>
    </lineage>
</organism>
<keyword evidence="7 13" id="KW-0418">Kinase</keyword>
<dbReference type="Gene3D" id="2.40.33.10">
    <property type="entry name" value="PK beta-barrel domain-like"/>
    <property type="match status" value="1"/>
</dbReference>
<evidence type="ECO:0000313" key="16">
    <source>
        <dbReference type="Proteomes" id="UP000035648"/>
    </source>
</evidence>
<keyword evidence="6" id="KW-0547">Nucleotide-binding</keyword>
<dbReference type="Gene3D" id="3.20.20.60">
    <property type="entry name" value="Phosphoenolpyruvate-binding domains"/>
    <property type="match status" value="1"/>
</dbReference>
<feature type="domain" description="Pyruvate kinase barrel" evidence="14">
    <location>
        <begin position="2"/>
        <end position="318"/>
    </location>
</feature>
<dbReference type="InterPro" id="IPR040442">
    <property type="entry name" value="Pyrv_kinase-like_dom_sf"/>
</dbReference>
<evidence type="ECO:0000256" key="5">
    <source>
        <dbReference type="ARBA" id="ARBA00022723"/>
    </source>
</evidence>
<dbReference type="InterPro" id="IPR015793">
    <property type="entry name" value="Pyrv_Knase_brl"/>
</dbReference>
<dbReference type="GO" id="GO:0000287">
    <property type="term" value="F:magnesium ion binding"/>
    <property type="evidence" value="ECO:0007669"/>
    <property type="project" value="UniProtKB-UniRule"/>
</dbReference>
<keyword evidence="11 15" id="KW-0670">Pyruvate</keyword>
<dbReference type="PANTHER" id="PTHR11817">
    <property type="entry name" value="PYRUVATE KINASE"/>
    <property type="match status" value="1"/>
</dbReference>
<dbReference type="NCBIfam" id="TIGR01064">
    <property type="entry name" value="pyruv_kin"/>
    <property type="match status" value="1"/>
</dbReference>
<evidence type="ECO:0000313" key="15">
    <source>
        <dbReference type="EMBL" id="AKM82513.1"/>
    </source>
</evidence>
<dbReference type="STRING" id="1618337.UT28_C0001G0727"/>
<dbReference type="InterPro" id="IPR001697">
    <property type="entry name" value="Pyr_Knase"/>
</dbReference>
<keyword evidence="4 13" id="KW-0808">Transferase</keyword>
<dbReference type="SUPFAM" id="SSF50800">
    <property type="entry name" value="PK beta-barrel domain-like"/>
    <property type="match status" value="1"/>
</dbReference>
<sequence length="340" mass="38326">MRTKIICSIGPNTESPEKIKELIENGMGVARMNFSHDSHENHAKRIDLVRKWSKKLKKNVEILCDLQGPKIRIADFKDAPRKIHDGQKVVLTSNIAEAVDKEIMINDPYVHSDVKPKDIILIEDGLIELVVEKVIDHRMYCKVIRGGDIYPKKGVNLPLTKTTTNSITDKDKKDLEFILTKNPDWVAISFVQTEEDVKQLRQLMGNSKARVMCKIETAVAFDNIDSIIRAADGIMVARGDLGVEMPFEKLPILQKQIIKRCNYEGKPVVTATQMLSSMVSAPFATRAEVSDIANAVYDGTDAVMMSNETTVGKYPVEALITMRKVVEAIEDYIYHRENKL</sequence>
<evidence type="ECO:0000256" key="2">
    <source>
        <dbReference type="ARBA" id="ARBA00008663"/>
    </source>
</evidence>
<dbReference type="EMBL" id="CP011213">
    <property type="protein sequence ID" value="AKM82513.1"/>
    <property type="molecule type" value="Genomic_DNA"/>
</dbReference>
<proteinExistence type="inferred from homology"/>
<gene>
    <name evidence="15" type="ORF">UT28_C0001G0727</name>
</gene>
<dbReference type="FunFam" id="2.40.33.10:FF:000001">
    <property type="entry name" value="Pyruvate kinase"/>
    <property type="match status" value="1"/>
</dbReference>
<accession>A0A0G4B528</accession>
<keyword evidence="5" id="KW-0479">Metal-binding</keyword>
<protein>
    <recommendedName>
        <fullName evidence="3 12">Pyruvate kinase</fullName>
        <ecNumber evidence="3 12">2.7.1.40</ecNumber>
    </recommendedName>
</protein>
<evidence type="ECO:0000256" key="4">
    <source>
        <dbReference type="ARBA" id="ARBA00022679"/>
    </source>
</evidence>
<evidence type="ECO:0000256" key="3">
    <source>
        <dbReference type="ARBA" id="ARBA00012142"/>
    </source>
</evidence>
<evidence type="ECO:0000256" key="8">
    <source>
        <dbReference type="ARBA" id="ARBA00022840"/>
    </source>
</evidence>
<keyword evidence="8" id="KW-0067">ATP-binding</keyword>
<evidence type="ECO:0000256" key="10">
    <source>
        <dbReference type="ARBA" id="ARBA00023152"/>
    </source>
</evidence>
<dbReference type="InterPro" id="IPR011037">
    <property type="entry name" value="Pyrv_Knase-like_insert_dom_sf"/>
</dbReference>
<evidence type="ECO:0000256" key="11">
    <source>
        <dbReference type="ARBA" id="ARBA00023317"/>
    </source>
</evidence>
<dbReference type="UniPathway" id="UPA00109">
    <property type="reaction ID" value="UER00188"/>
</dbReference>
<reference evidence="15 16" key="1">
    <citation type="journal article" date="2015" name="Nature">
        <title>rRNA introns, odd ribosomes, and small enigmatic genomes across a large radiation of phyla.</title>
        <authorList>
            <person name="Brown C.T."/>
            <person name="Hug L.A."/>
            <person name="Thomas B.C."/>
            <person name="Sharon I."/>
            <person name="Castelle C.J."/>
            <person name="Singh A."/>
            <person name="Wilkins M.J."/>
            <person name="Williams K.H."/>
            <person name="Banfield J.F."/>
        </authorList>
    </citation>
    <scope>NUCLEOTIDE SEQUENCE [LARGE SCALE GENOMIC DNA]</scope>
</reference>
<name>A0A0G4B528_9BACT</name>
<dbReference type="Proteomes" id="UP000035648">
    <property type="component" value="Chromosome"/>
</dbReference>
<evidence type="ECO:0000256" key="13">
    <source>
        <dbReference type="RuleBase" id="RU000504"/>
    </source>
</evidence>
<dbReference type="KEGG" id="bbgw:UT28_C0001G0727"/>
<dbReference type="PATRIC" id="fig|1618337.4.peg.719"/>
<comment type="catalytic activity">
    <reaction evidence="13">
        <text>pyruvate + ATP = phosphoenolpyruvate + ADP + H(+)</text>
        <dbReference type="Rhea" id="RHEA:18157"/>
        <dbReference type="ChEBI" id="CHEBI:15361"/>
        <dbReference type="ChEBI" id="CHEBI:15378"/>
        <dbReference type="ChEBI" id="CHEBI:30616"/>
        <dbReference type="ChEBI" id="CHEBI:58702"/>
        <dbReference type="ChEBI" id="CHEBI:456216"/>
        <dbReference type="EC" id="2.7.1.40"/>
    </reaction>
</comment>